<feature type="domain" description="Major facilitator superfamily (MFS) profile" evidence="6">
    <location>
        <begin position="7"/>
        <end position="448"/>
    </location>
</feature>
<name>A0ABW2CCW6_9ACTN</name>
<dbReference type="PROSITE" id="PS50850">
    <property type="entry name" value="MFS"/>
    <property type="match status" value="1"/>
</dbReference>
<dbReference type="SUPFAM" id="SSF103473">
    <property type="entry name" value="MFS general substrate transporter"/>
    <property type="match status" value="1"/>
</dbReference>
<dbReference type="EMBL" id="JBHSXS010000002">
    <property type="protein sequence ID" value="MFC6879499.1"/>
    <property type="molecule type" value="Genomic_DNA"/>
</dbReference>
<dbReference type="PRINTS" id="PR01036">
    <property type="entry name" value="TCRTETB"/>
</dbReference>
<feature type="transmembrane region" description="Helical" evidence="5">
    <location>
        <begin position="265"/>
        <end position="286"/>
    </location>
</feature>
<organism evidence="7 8">
    <name type="scientific">Actinomadura yumaensis</name>
    <dbReference type="NCBI Taxonomy" id="111807"/>
    <lineage>
        <taxon>Bacteria</taxon>
        <taxon>Bacillati</taxon>
        <taxon>Actinomycetota</taxon>
        <taxon>Actinomycetes</taxon>
        <taxon>Streptosporangiales</taxon>
        <taxon>Thermomonosporaceae</taxon>
        <taxon>Actinomadura</taxon>
    </lineage>
</organism>
<dbReference type="Proteomes" id="UP001596380">
    <property type="component" value="Unassembled WGS sequence"/>
</dbReference>
<feature type="transmembrane region" description="Helical" evidence="5">
    <location>
        <begin position="165"/>
        <end position="187"/>
    </location>
</feature>
<protein>
    <submittedName>
        <fullName evidence="7">MFS transporter</fullName>
    </submittedName>
</protein>
<feature type="transmembrane region" description="Helical" evidence="5">
    <location>
        <begin position="357"/>
        <end position="383"/>
    </location>
</feature>
<accession>A0ABW2CCW6</accession>
<evidence type="ECO:0000256" key="5">
    <source>
        <dbReference type="SAM" id="Phobius"/>
    </source>
</evidence>
<dbReference type="InterPro" id="IPR020846">
    <property type="entry name" value="MFS_dom"/>
</dbReference>
<feature type="transmembrane region" description="Helical" evidence="5">
    <location>
        <begin position="199"/>
        <end position="217"/>
    </location>
</feature>
<proteinExistence type="predicted"/>
<feature type="transmembrane region" description="Helical" evidence="5">
    <location>
        <begin position="98"/>
        <end position="119"/>
    </location>
</feature>
<feature type="transmembrane region" description="Helical" evidence="5">
    <location>
        <begin position="223"/>
        <end position="244"/>
    </location>
</feature>
<evidence type="ECO:0000256" key="2">
    <source>
        <dbReference type="ARBA" id="ARBA00022692"/>
    </source>
</evidence>
<evidence type="ECO:0000259" key="6">
    <source>
        <dbReference type="PROSITE" id="PS50850"/>
    </source>
</evidence>
<sequence>MRPSPLLLPVILAATFMELLDVTIVHVAVPSMRRDLDAGPGTVELVVAGYVLAYACTLICAARLGDRFGYRRLFVAGMAVFTAASAVCALAPDVQVLIAARVVQGIGGALMNPQVLSVVQTSYAGAARDRVFGLYGATMGIASIAGPVLGGLLVTADLGGLGWRLIFLVNVPVGVAVLAAAGILPAARGEAGRIDRTGAALVTVGLGLLVLPLALGQQRGWPAWTWLSLGGSAVVLAAFAVVQARRGRTGRETLLHPSLLRDRSATSGLAVVLLFYVGISSFSYFFSVHLQDNGRSALAAGLTFAPFAVAAIAGSRASARLAERYGHRLLIASGAALATVMAALAVAVAAGVGERPWLLAGPLLAGGSAFGLFTAAGFSIVLANVTPEAIGSASGLLPTVLNIGGALGIAVAGTLFAGADGFAKALVLDAAAFALAALAAGRLPRRVSGRAPDLVITNSEGQS</sequence>
<feature type="transmembrane region" description="Helical" evidence="5">
    <location>
        <begin position="131"/>
        <end position="153"/>
    </location>
</feature>
<feature type="transmembrane region" description="Helical" evidence="5">
    <location>
        <begin position="395"/>
        <end position="416"/>
    </location>
</feature>
<evidence type="ECO:0000313" key="7">
    <source>
        <dbReference type="EMBL" id="MFC6879499.1"/>
    </source>
</evidence>
<comment type="subcellular location">
    <subcellularLocation>
        <location evidence="1">Cell membrane</location>
        <topology evidence="1">Multi-pass membrane protein</topology>
    </subcellularLocation>
</comment>
<gene>
    <name evidence="7" type="ORF">ACFQKB_06935</name>
</gene>
<evidence type="ECO:0000256" key="3">
    <source>
        <dbReference type="ARBA" id="ARBA00022989"/>
    </source>
</evidence>
<evidence type="ECO:0000313" key="8">
    <source>
        <dbReference type="Proteomes" id="UP001596380"/>
    </source>
</evidence>
<dbReference type="RefSeq" id="WP_175250184.1">
    <property type="nucleotide sequence ID" value="NZ_JBHSXS010000002.1"/>
</dbReference>
<keyword evidence="4 5" id="KW-0472">Membrane</keyword>
<dbReference type="InterPro" id="IPR011701">
    <property type="entry name" value="MFS"/>
</dbReference>
<dbReference type="Pfam" id="PF07690">
    <property type="entry name" value="MFS_1"/>
    <property type="match status" value="1"/>
</dbReference>
<feature type="transmembrane region" description="Helical" evidence="5">
    <location>
        <begin position="298"/>
        <end position="317"/>
    </location>
</feature>
<dbReference type="PANTHER" id="PTHR42718">
    <property type="entry name" value="MAJOR FACILITATOR SUPERFAMILY MULTIDRUG TRANSPORTER MFSC"/>
    <property type="match status" value="1"/>
</dbReference>
<evidence type="ECO:0000256" key="4">
    <source>
        <dbReference type="ARBA" id="ARBA00023136"/>
    </source>
</evidence>
<feature type="transmembrane region" description="Helical" evidence="5">
    <location>
        <begin position="73"/>
        <end position="92"/>
    </location>
</feature>
<feature type="transmembrane region" description="Helical" evidence="5">
    <location>
        <begin position="422"/>
        <end position="440"/>
    </location>
</feature>
<dbReference type="Gene3D" id="1.20.1250.20">
    <property type="entry name" value="MFS general substrate transporter like domains"/>
    <property type="match status" value="1"/>
</dbReference>
<evidence type="ECO:0000256" key="1">
    <source>
        <dbReference type="ARBA" id="ARBA00004651"/>
    </source>
</evidence>
<dbReference type="Gene3D" id="1.20.1720.10">
    <property type="entry name" value="Multidrug resistance protein D"/>
    <property type="match status" value="1"/>
</dbReference>
<dbReference type="CDD" id="cd17321">
    <property type="entry name" value="MFS_MMR_MDR_like"/>
    <property type="match status" value="1"/>
</dbReference>
<keyword evidence="3 5" id="KW-1133">Transmembrane helix</keyword>
<dbReference type="PANTHER" id="PTHR42718:SF39">
    <property type="entry name" value="ACTINORHODIN TRANSPORTER-RELATED"/>
    <property type="match status" value="1"/>
</dbReference>
<feature type="transmembrane region" description="Helical" evidence="5">
    <location>
        <begin position="43"/>
        <end position="61"/>
    </location>
</feature>
<dbReference type="InterPro" id="IPR036259">
    <property type="entry name" value="MFS_trans_sf"/>
</dbReference>
<reference evidence="8" key="1">
    <citation type="journal article" date="2019" name="Int. J. Syst. Evol. Microbiol.">
        <title>The Global Catalogue of Microorganisms (GCM) 10K type strain sequencing project: providing services to taxonomists for standard genome sequencing and annotation.</title>
        <authorList>
            <consortium name="The Broad Institute Genomics Platform"/>
            <consortium name="The Broad Institute Genome Sequencing Center for Infectious Disease"/>
            <person name="Wu L."/>
            <person name="Ma J."/>
        </authorList>
    </citation>
    <scope>NUCLEOTIDE SEQUENCE [LARGE SCALE GENOMIC DNA]</scope>
    <source>
        <strain evidence="8">JCM 3369</strain>
    </source>
</reference>
<keyword evidence="2 5" id="KW-0812">Transmembrane</keyword>
<feature type="transmembrane region" description="Helical" evidence="5">
    <location>
        <begin position="329"/>
        <end position="351"/>
    </location>
</feature>
<comment type="caution">
    <text evidence="7">The sequence shown here is derived from an EMBL/GenBank/DDBJ whole genome shotgun (WGS) entry which is preliminary data.</text>
</comment>
<keyword evidence="8" id="KW-1185">Reference proteome</keyword>